<dbReference type="InterPro" id="IPR043774">
    <property type="entry name" value="DUF5717_C"/>
</dbReference>
<feature type="domain" description="DUF5717" evidence="2">
    <location>
        <begin position="1"/>
        <end position="881"/>
    </location>
</feature>
<dbReference type="Pfam" id="PF18984">
    <property type="entry name" value="DUF5717_N"/>
    <property type="match status" value="1"/>
</dbReference>
<name>A0ABV1CK98_9FIRM</name>
<evidence type="ECO:0000259" key="1">
    <source>
        <dbReference type="Pfam" id="PF18983"/>
    </source>
</evidence>
<sequence length="1197" mass="139826">MKKKIEQLLSGNFEYEQPPLLFSKEKITMTMKAGETKRGEVYVGTEDNRRIRGFVTSSSRRVVPGMDHISGTTVRLPFGVDTVGLVPGECLKGWLCFTTNVGEARIPFEIEIEKEEIRSFTGVVENLDAFVQVAKDDFKEAFRIFKDPSFARILEGEDERSQTLYQGLSRQPVTYQHLEEFLIAAGKKEKVTISAREVGKEYYELKDSVKESFYIQRSGWGHLRLDVEATGDFLDIPRKVVTDEDFIGSHYEVEYLLHKEKLGTGNQFGKIVVKSPYQELVYTIVASTSGKLDVDIRLNQKKCKLDLLRDSLSYLCYETAKASNLEGKDNPGANGWMDFSTWCASSHYILNQLHQSGCEYPEYQMYEVFLLYLENHHEEARALLESYEDKSYTRDDLEFAGIYLYLCTLTGLYKDKVHALSRIRNFYMQKSDSFLLLWILLKLDPAYKETPSKALFVLEEQFDKGCRSPFLYLEAWKIICKDMTLLHRLSSFWGQVFRFAARRNLLTEELVMRLAYLSGYEKDYNESIYQAMARGYDQYPSDDTLEAICKYVMKGNPRKPEYFRWFSLAVEHGLRLTRLYEYYVETMDTSRRIELPKALLMYFTYNSDSLGDSKRAFIYSCIAANKEKEPAAYERYMQSMQDFAKKKLSEGKMNESYAALYQEFLMEPRTKEAGDLIAQKMFTHRLYFEDKKVRYVIVRHSQMEQEEIYTCVQGVAYPRIYTSDAAILFQDDKQRRYSATVDYSLKKVMDEESAVRKVLDLGVTEPGVLLHYCESHELDGNNLDIFQRLVQSDAFCQEYKQKVRRRILDYYAEHVYGEDLDDYLKKMDYREYARVDRQKLLEVLISRGLFSQALAIVEEFGCEGVDMRSLLKLASRMIVRCDLLEDEELLALASDVYRNGFYDEVILNYLMKYRFGPVDEILSIWKSACGFEMDTYDVEEKILQLLMFTTDYRKEGEHVLESYIRHSGREWIVSGYLTHVSYGIFVKEYVMSPFVKNCLVNAYMQKWAVDPVCHLALFRELSKEKGRNEALLSLEKELLKECMDKGMVFSFFHRLAPELLSLYQMDDKTCVEYHTSPDAKVMLVYALDTGLGRGLEYKTEPLKNVYEGIFTKTFTMFYGETLHYYFCEECDGQTKKSPERVLSMSKVEGTPFSKYQMINQILSARKLDKSEEVKKGLKKYLRQEQYVKEMFVITKED</sequence>
<dbReference type="EMBL" id="JBBNFW010000149">
    <property type="protein sequence ID" value="MEQ2412814.1"/>
    <property type="molecule type" value="Genomic_DNA"/>
</dbReference>
<protein>
    <submittedName>
        <fullName evidence="3">DUF5717 family protein</fullName>
    </submittedName>
</protein>
<gene>
    <name evidence="3" type="ORF">AAAX94_07235</name>
</gene>
<dbReference type="InterPro" id="IPR043775">
    <property type="entry name" value="DUF5717_N"/>
</dbReference>
<proteinExistence type="predicted"/>
<organism evidence="3 4">
    <name type="scientific">Blautia acetigignens</name>
    <dbReference type="NCBI Taxonomy" id="2981783"/>
    <lineage>
        <taxon>Bacteria</taxon>
        <taxon>Bacillati</taxon>
        <taxon>Bacillota</taxon>
        <taxon>Clostridia</taxon>
        <taxon>Lachnospirales</taxon>
        <taxon>Lachnospiraceae</taxon>
        <taxon>Blautia</taxon>
    </lineage>
</organism>
<dbReference type="Pfam" id="PF18983">
    <property type="entry name" value="DUF5717"/>
    <property type="match status" value="1"/>
</dbReference>
<evidence type="ECO:0000313" key="4">
    <source>
        <dbReference type="Proteomes" id="UP001470752"/>
    </source>
</evidence>
<evidence type="ECO:0000259" key="2">
    <source>
        <dbReference type="Pfam" id="PF18984"/>
    </source>
</evidence>
<accession>A0ABV1CK98</accession>
<dbReference type="RefSeq" id="WP_349083100.1">
    <property type="nucleotide sequence ID" value="NZ_JBBNFW010000149.1"/>
</dbReference>
<comment type="caution">
    <text evidence="3">The sequence shown here is derived from an EMBL/GenBank/DDBJ whole genome shotgun (WGS) entry which is preliminary data.</text>
</comment>
<reference evidence="3 4" key="1">
    <citation type="submission" date="2024-04" db="EMBL/GenBank/DDBJ databases">
        <title>Human intestinal bacterial collection.</title>
        <authorList>
            <person name="Pauvert C."/>
            <person name="Hitch T.C.A."/>
            <person name="Clavel T."/>
        </authorList>
    </citation>
    <scope>NUCLEOTIDE SEQUENCE [LARGE SCALE GENOMIC DNA]</scope>
    <source>
        <strain evidence="3 4">CLA-AA-H161</strain>
    </source>
</reference>
<evidence type="ECO:0000313" key="3">
    <source>
        <dbReference type="EMBL" id="MEQ2412814.1"/>
    </source>
</evidence>
<dbReference type="Proteomes" id="UP001470752">
    <property type="component" value="Unassembled WGS sequence"/>
</dbReference>
<keyword evidence="4" id="KW-1185">Reference proteome</keyword>
<feature type="domain" description="DUF5717" evidence="1">
    <location>
        <begin position="886"/>
        <end position="1191"/>
    </location>
</feature>